<keyword evidence="4" id="KW-1185">Reference proteome</keyword>
<dbReference type="RefSeq" id="XP_044562858.1">
    <property type="nucleotide sequence ID" value="XM_044705879.1"/>
</dbReference>
<dbReference type="OrthoDB" id="2163268at2759"/>
<feature type="compositionally biased region" description="Acidic residues" evidence="2">
    <location>
        <begin position="123"/>
        <end position="136"/>
    </location>
</feature>
<keyword evidence="1" id="KW-0175">Coiled coil</keyword>
<feature type="compositionally biased region" description="Polar residues" evidence="2">
    <location>
        <begin position="140"/>
        <end position="150"/>
    </location>
</feature>
<feature type="compositionally biased region" description="Low complexity" evidence="2">
    <location>
        <begin position="39"/>
        <end position="52"/>
    </location>
</feature>
<dbReference type="Gene3D" id="3.80.10.10">
    <property type="entry name" value="Ribonuclease Inhibitor"/>
    <property type="match status" value="1"/>
</dbReference>
<reference evidence="3 4" key="1">
    <citation type="journal article" date="2019" name="Sci. Rep.">
        <title>Nanopore sequencing improves the draft genome of the human pathogenic amoeba Naegleria fowleri.</title>
        <authorList>
            <person name="Liechti N."/>
            <person name="Schurch N."/>
            <person name="Bruggmann R."/>
            <person name="Wittwer M."/>
        </authorList>
    </citation>
    <scope>NUCLEOTIDE SEQUENCE [LARGE SCALE GENOMIC DNA]</scope>
    <source>
        <strain evidence="3 4">ATCC 30894</strain>
    </source>
</reference>
<feature type="compositionally biased region" description="Polar residues" evidence="2">
    <location>
        <begin position="306"/>
        <end position="348"/>
    </location>
</feature>
<protein>
    <submittedName>
        <fullName evidence="3">Uncharacterized protein</fullName>
    </submittedName>
</protein>
<evidence type="ECO:0000256" key="1">
    <source>
        <dbReference type="SAM" id="Coils"/>
    </source>
</evidence>
<dbReference type="EMBL" id="VFQX01000030">
    <property type="protein sequence ID" value="KAF0978145.1"/>
    <property type="molecule type" value="Genomic_DNA"/>
</dbReference>
<dbReference type="GeneID" id="68109878"/>
<dbReference type="OMA" id="HEEETTH"/>
<sequence>MVGLKALFKKKEPTDPKERRKSVAVLTSPRAGPPNLTQTEGGVSETTTSSENSKVKTPRRVTTAVVENHQQFQTTPPHIHLTPGNPVNVERSPIASEKKPPRRRHQKRRKSIFDFFKQKKDLDESDEEDDDDDDFDSSSNVKSSHPQVQALSLGALKAATTEDSSNSELDKQSQSHHEESHHHERTISEERIALRRRSGRKSYTLAMDVQNMAMNGDEDAKLLLKFYKDAYTRESQIQKNKNVGKIVEDLLNFEKKKGIGTPSADKEQNGALLAEASNHAGDELNTSKEQHHAAGRDDTSTDEDSMTIQTNENSSTALNSSQLNSDDQSITPTSCSMNTSISACSPTMSSSSNSRKDSVSPSSHLPSGLTDSQMNLYQRLKAISEREEREREEQHQREIEERLKKQRELEAKMKSMLESDDSDLSDDDDTKETSSVTTVNHHSTESNVTTPSMVVTAATTSTEESNSVTTSNTETLNLSESALLLQQRRKQEEQALEKLRQEQEQARLEQERIEKEKALQLEQERIQRDLELKQLEETKRREAEELHRKKLLEEEEERKLKQQIEEERASLSSQLTQLLSEFNESGKLQEWIRHVESKMHLVTLLKSELKQAKDLQHNQTSKRTEYNSSLNFLLDKQKDPEKLLQPYEIELMKERVKNIYPLYLPKSEIAKMEEQIAQIENTEKKKREEHQLKLEQEAAEKLKKEKERQQLIILQRLIKDGNVKVISDELKRNNPLLRSINLQNKNISNDDVYELADALVENTCLTELDLSFNTRVDDECMDALVRIVKNNHTLRKLYLEDTFIQNNQPLIDAVAGNFKLVDMVLSEFATDDQLDQLDLYLDRNEAL</sequence>
<feature type="compositionally biased region" description="Acidic residues" evidence="2">
    <location>
        <begin position="418"/>
        <end position="430"/>
    </location>
</feature>
<gene>
    <name evidence="3" type="ORF">FDP41_002660</name>
</gene>
<name>A0A6A5BXR8_NAEFO</name>
<evidence type="ECO:0000313" key="3">
    <source>
        <dbReference type="EMBL" id="KAF0978145.1"/>
    </source>
</evidence>
<proteinExistence type="predicted"/>
<feature type="compositionally biased region" description="Basic and acidic residues" evidence="2">
    <location>
        <begin position="168"/>
        <end position="190"/>
    </location>
</feature>
<accession>A0A6A5BXR8</accession>
<comment type="caution">
    <text evidence="3">The sequence shown here is derived from an EMBL/GenBank/DDBJ whole genome shotgun (WGS) entry which is preliminary data.</text>
</comment>
<dbReference type="InterPro" id="IPR032675">
    <property type="entry name" value="LRR_dom_sf"/>
</dbReference>
<organism evidence="3 4">
    <name type="scientific">Naegleria fowleri</name>
    <name type="common">Brain eating amoeba</name>
    <dbReference type="NCBI Taxonomy" id="5763"/>
    <lineage>
        <taxon>Eukaryota</taxon>
        <taxon>Discoba</taxon>
        <taxon>Heterolobosea</taxon>
        <taxon>Tetramitia</taxon>
        <taxon>Eutetramitia</taxon>
        <taxon>Vahlkampfiidae</taxon>
        <taxon>Naegleria</taxon>
    </lineage>
</organism>
<dbReference type="VEuPathDB" id="AmoebaDB:NfTy_057500"/>
<feature type="region of interest" description="Disordered" evidence="2">
    <location>
        <begin position="285"/>
        <end position="374"/>
    </location>
</feature>
<dbReference type="Proteomes" id="UP000444721">
    <property type="component" value="Unassembled WGS sequence"/>
</dbReference>
<evidence type="ECO:0000313" key="4">
    <source>
        <dbReference type="Proteomes" id="UP000444721"/>
    </source>
</evidence>
<evidence type="ECO:0000256" key="2">
    <source>
        <dbReference type="SAM" id="MobiDB-lite"/>
    </source>
</evidence>
<feature type="coiled-coil region" evidence="1">
    <location>
        <begin position="669"/>
        <end position="712"/>
    </location>
</feature>
<feature type="compositionally biased region" description="Basic and acidic residues" evidence="2">
    <location>
        <begin position="285"/>
        <end position="299"/>
    </location>
</feature>
<feature type="region of interest" description="Disordered" evidence="2">
    <location>
        <begin position="415"/>
        <end position="452"/>
    </location>
</feature>
<dbReference type="SUPFAM" id="SSF52047">
    <property type="entry name" value="RNI-like"/>
    <property type="match status" value="1"/>
</dbReference>
<feature type="coiled-coil region" evidence="1">
    <location>
        <begin position="377"/>
        <end position="412"/>
    </location>
</feature>
<feature type="compositionally biased region" description="Basic and acidic residues" evidence="2">
    <location>
        <begin position="9"/>
        <end position="18"/>
    </location>
</feature>
<feature type="region of interest" description="Disordered" evidence="2">
    <location>
        <begin position="1"/>
        <end position="190"/>
    </location>
</feature>
<dbReference type="VEuPathDB" id="AmoebaDB:NF0061250"/>
<feature type="compositionally biased region" description="Low complexity" evidence="2">
    <location>
        <begin position="433"/>
        <end position="452"/>
    </location>
</feature>
<feature type="coiled-coil region" evidence="1">
    <location>
        <begin position="482"/>
        <end position="581"/>
    </location>
</feature>
<feature type="compositionally biased region" description="Basic residues" evidence="2">
    <location>
        <begin position="100"/>
        <end position="110"/>
    </location>
</feature>
<dbReference type="VEuPathDB" id="AmoebaDB:FDP41_002660"/>
<feature type="compositionally biased region" description="Low complexity" evidence="2">
    <location>
        <begin position="349"/>
        <end position="363"/>
    </location>
</feature>
<dbReference type="AlphaFoldDB" id="A0A6A5BXR8"/>